<comment type="caution">
    <text evidence="5">The sequence shown here is derived from an EMBL/GenBank/DDBJ whole genome shotgun (WGS) entry which is preliminary data.</text>
</comment>
<name>A0AAW1BF33_CROAD</name>
<evidence type="ECO:0000256" key="2">
    <source>
        <dbReference type="ARBA" id="ARBA00022679"/>
    </source>
</evidence>
<dbReference type="GO" id="GO:0008757">
    <property type="term" value="F:S-adenosylmethionine-dependent methyltransferase activity"/>
    <property type="evidence" value="ECO:0007669"/>
    <property type="project" value="TreeGrafter"/>
</dbReference>
<dbReference type="InterPro" id="IPR002935">
    <property type="entry name" value="SAM_O-MeTrfase"/>
</dbReference>
<proteinExistence type="inferred from homology"/>
<dbReference type="SUPFAM" id="SSF53335">
    <property type="entry name" value="S-adenosyl-L-methionine-dependent methyltransferases"/>
    <property type="match status" value="1"/>
</dbReference>
<dbReference type="EMBL" id="JAOTOJ010000005">
    <property type="protein sequence ID" value="KAK9400431.1"/>
    <property type="molecule type" value="Genomic_DNA"/>
</dbReference>
<evidence type="ECO:0000313" key="6">
    <source>
        <dbReference type="Proteomes" id="UP001474421"/>
    </source>
</evidence>
<evidence type="ECO:0000256" key="4">
    <source>
        <dbReference type="ARBA" id="ARBA00023453"/>
    </source>
</evidence>
<comment type="similarity">
    <text evidence="4">Belongs to the class I-like SAM-binding methyltransferase superfamily. Cation-dependent O-methyltransferase family.</text>
</comment>
<keyword evidence="6" id="KW-1185">Reference proteome</keyword>
<dbReference type="InterPro" id="IPR050362">
    <property type="entry name" value="Cation-dep_OMT"/>
</dbReference>
<keyword evidence="1" id="KW-0489">Methyltransferase</keyword>
<protein>
    <submittedName>
        <fullName evidence="5">Catechol O-methyltransferase domain-containing protein 1</fullName>
    </submittedName>
</protein>
<organism evidence="5 6">
    <name type="scientific">Crotalus adamanteus</name>
    <name type="common">Eastern diamondback rattlesnake</name>
    <dbReference type="NCBI Taxonomy" id="8729"/>
    <lineage>
        <taxon>Eukaryota</taxon>
        <taxon>Metazoa</taxon>
        <taxon>Chordata</taxon>
        <taxon>Craniata</taxon>
        <taxon>Vertebrata</taxon>
        <taxon>Euteleostomi</taxon>
        <taxon>Lepidosauria</taxon>
        <taxon>Squamata</taxon>
        <taxon>Bifurcata</taxon>
        <taxon>Unidentata</taxon>
        <taxon>Episquamata</taxon>
        <taxon>Toxicofera</taxon>
        <taxon>Serpentes</taxon>
        <taxon>Colubroidea</taxon>
        <taxon>Viperidae</taxon>
        <taxon>Crotalinae</taxon>
        <taxon>Crotalus</taxon>
    </lineage>
</organism>
<evidence type="ECO:0000256" key="1">
    <source>
        <dbReference type="ARBA" id="ARBA00022603"/>
    </source>
</evidence>
<keyword evidence="3" id="KW-0949">S-adenosyl-L-methionine</keyword>
<dbReference type="InterPro" id="IPR029063">
    <property type="entry name" value="SAM-dependent_MTases_sf"/>
</dbReference>
<dbReference type="Gene3D" id="3.40.50.150">
    <property type="entry name" value="Vaccinia Virus protein VP39"/>
    <property type="match status" value="1"/>
</dbReference>
<dbReference type="Proteomes" id="UP001474421">
    <property type="component" value="Unassembled WGS sequence"/>
</dbReference>
<dbReference type="Pfam" id="PF01596">
    <property type="entry name" value="Methyltransf_3"/>
    <property type="match status" value="1"/>
</dbReference>
<dbReference type="AlphaFoldDB" id="A0AAW1BF33"/>
<sequence length="436" mass="47278">MPGCECAARPTPLLCPPPAAPPHCETQEEPVPAPAPSSPCNLWIWLCVCACPCPASATKRPLCEEPPSVSRASRTRQKYKVAKQAHSSSFPFLSREGTFRWSLGTGTPPPRLGRGQSGAPPTRLPPPPFALRLLRPVAGSAACRGRSPPGTRDAPVLRKRPLWRRIRLPPGGMPSSGLSREALLAATAAAGAALAVGFLAGRRYYSSDLFAFGISSSFSSFLRGNDNLHKYVVDHSVREHPLLKKLRLAASGPPGKKLWVPRDQAQLVANLIRLLGAKKIIEIGVSAGYNTLSMALVLPEDGRIVACDINEDLASIGKPVWKEAGVLRKIDLRIKPAIETLEELLANGEAGTFDLAFIHADKERYNDYYEKCLRLIKKGKLLVLDNVLVSGKVLKPGNSDRAAQHIHQLNEKIFHDPRVNISMILIGNGITLGFKL</sequence>
<keyword evidence="2" id="KW-0808">Transferase</keyword>
<reference evidence="5 6" key="1">
    <citation type="journal article" date="2024" name="Proc. Natl. Acad. Sci. U.S.A.">
        <title>The genetic regulatory architecture and epigenomic basis for age-related changes in rattlesnake venom.</title>
        <authorList>
            <person name="Hogan M.P."/>
            <person name="Holding M.L."/>
            <person name="Nystrom G.S."/>
            <person name="Colston T.J."/>
            <person name="Bartlett D.A."/>
            <person name="Mason A.J."/>
            <person name="Ellsworth S.A."/>
            <person name="Rautsaw R.M."/>
            <person name="Lawrence K.C."/>
            <person name="Strickland J.L."/>
            <person name="He B."/>
            <person name="Fraser P."/>
            <person name="Margres M.J."/>
            <person name="Gilbert D.M."/>
            <person name="Gibbs H.L."/>
            <person name="Parkinson C.L."/>
            <person name="Rokyta D.R."/>
        </authorList>
    </citation>
    <scope>NUCLEOTIDE SEQUENCE [LARGE SCALE GENOMIC DNA]</scope>
    <source>
        <strain evidence="5">DRR0105</strain>
    </source>
</reference>
<gene>
    <name evidence="5" type="ORF">NXF25_011145</name>
</gene>
<evidence type="ECO:0000313" key="5">
    <source>
        <dbReference type="EMBL" id="KAK9400431.1"/>
    </source>
</evidence>
<dbReference type="PANTHER" id="PTHR10509:SF93">
    <property type="entry name" value="CATECHOL O-METHYLTRANSFERASE DOMAIN-CONTAINING PROTEIN 1"/>
    <property type="match status" value="1"/>
</dbReference>
<dbReference type="GO" id="GO:0032259">
    <property type="term" value="P:methylation"/>
    <property type="evidence" value="ECO:0007669"/>
    <property type="project" value="UniProtKB-KW"/>
</dbReference>
<accession>A0AAW1BF33</accession>
<dbReference type="GO" id="GO:0008171">
    <property type="term" value="F:O-methyltransferase activity"/>
    <property type="evidence" value="ECO:0007669"/>
    <property type="project" value="InterPro"/>
</dbReference>
<evidence type="ECO:0000256" key="3">
    <source>
        <dbReference type="ARBA" id="ARBA00022691"/>
    </source>
</evidence>
<dbReference type="PROSITE" id="PS51682">
    <property type="entry name" value="SAM_OMT_I"/>
    <property type="match status" value="1"/>
</dbReference>
<dbReference type="CDD" id="cd02440">
    <property type="entry name" value="AdoMet_MTases"/>
    <property type="match status" value="1"/>
</dbReference>
<dbReference type="PANTHER" id="PTHR10509">
    <property type="entry name" value="O-METHYLTRANSFERASE-RELATED"/>
    <property type="match status" value="1"/>
</dbReference>